<organism evidence="3 4">
    <name type="scientific">Nocardia huaxiensis</name>
    <dbReference type="NCBI Taxonomy" id="2755382"/>
    <lineage>
        <taxon>Bacteria</taxon>
        <taxon>Bacillati</taxon>
        <taxon>Actinomycetota</taxon>
        <taxon>Actinomycetes</taxon>
        <taxon>Mycobacteriales</taxon>
        <taxon>Nocardiaceae</taxon>
        <taxon>Nocardia</taxon>
    </lineage>
</organism>
<evidence type="ECO:0000256" key="2">
    <source>
        <dbReference type="RuleBase" id="RU366034"/>
    </source>
</evidence>
<dbReference type="InterPro" id="IPR008949">
    <property type="entry name" value="Isoprenoid_synthase_dom_sf"/>
</dbReference>
<dbReference type="InterPro" id="IPR034686">
    <property type="entry name" value="Terpene_cyclase-like_2"/>
</dbReference>
<dbReference type="SFLD" id="SFLDS00005">
    <property type="entry name" value="Isoprenoid_Synthase_Type_I"/>
    <property type="match status" value="1"/>
</dbReference>
<keyword evidence="4" id="KW-1185">Reference proteome</keyword>
<evidence type="ECO:0000313" key="3">
    <source>
        <dbReference type="EMBL" id="QLY33124.1"/>
    </source>
</evidence>
<keyword evidence="2" id="KW-0460">Magnesium</keyword>
<proteinExistence type="inferred from homology"/>
<sequence>MKPFVLPEFYVPHPARLNPHLEYAREHSAAWAVRMGFLDERTPTGELLWPADRLERMELALLCAYAHPDCDAEALALVTEWYVWVFFFDDDFLAKFKYTRDHLAALGYLERLEQFMVEPGCAAPEPANPTETGLLDCWTRTIGAMSAGWRRRMRASTHNLMVESMWELDNIARERVANPIEYIEMRRRVGGAPWSANLVEYACGAEVPDRFAGARPLGVLVETFSDAVHLRNDLFSYEREVRVEGENANMVLVLEEFLGLPTQAAADLVNDLLTSRLKQFEDTAEVDVPLMFSEHAATPAEQLAVARYTLGLQDWQTGGHEWHLRSSRYMNSGIGTGPTGLGSGVARLRAGSRIQLNQYVPPPRTPGRLPVDGLHMPSEAAVNPHLTVARADVPRWLADMGMLDPAVGWTPEYVEGVDFAALAALMFPEGTPEELVARTRWCTWGTYANDLLSLVYRPQPIAGREQLRRLASQLTGREAQALAPVERGLADLWRDLCDIAGDSARERIRAALLQLFESWAQVLENETRGRIPDPVDYLDGRRIAAGGTLLTALSRLTESAALTDAIADTSVVRQLENSAADHAALVNDLYSYQKEIEYDGELHNLVYITQSFLGCTRDAARAIVVDLVNERLHQFEYLVSEELPSFFADYQLSEPAREAVLAHADALRNFLTGNLAWHSGTARFTETTLRERRSTPVRTGPVGRYVSALADAAGRKSRRSGASA</sequence>
<evidence type="ECO:0000313" key="4">
    <source>
        <dbReference type="Proteomes" id="UP000515512"/>
    </source>
</evidence>
<keyword evidence="2" id="KW-0479">Metal-binding</keyword>
<comment type="similarity">
    <text evidence="2">Belongs to the terpene synthase family.</text>
</comment>
<dbReference type="AlphaFoldDB" id="A0A7D6Z6V3"/>
<dbReference type="RefSeq" id="WP_181584288.1">
    <property type="nucleotide sequence ID" value="NZ_CP059399.1"/>
</dbReference>
<dbReference type="EC" id="4.2.3.-" evidence="2"/>
<dbReference type="Proteomes" id="UP000515512">
    <property type="component" value="Chromosome"/>
</dbReference>
<dbReference type="GO" id="GO:0046872">
    <property type="term" value="F:metal ion binding"/>
    <property type="evidence" value="ECO:0007669"/>
    <property type="project" value="UniProtKB-KW"/>
</dbReference>
<name>A0A7D6Z6V3_9NOCA</name>
<dbReference type="GO" id="GO:0010333">
    <property type="term" value="F:terpene synthase activity"/>
    <property type="evidence" value="ECO:0007669"/>
    <property type="project" value="InterPro"/>
</dbReference>
<dbReference type="PANTHER" id="PTHR35201">
    <property type="entry name" value="TERPENE SYNTHASE"/>
    <property type="match status" value="1"/>
</dbReference>
<protein>
    <recommendedName>
        <fullName evidence="2">Terpene synthase</fullName>
        <ecNumber evidence="2">4.2.3.-</ecNumber>
    </recommendedName>
</protein>
<comment type="cofactor">
    <cofactor evidence="2">
        <name>Mg(2+)</name>
        <dbReference type="ChEBI" id="CHEBI:18420"/>
    </cofactor>
</comment>
<dbReference type="KEGG" id="nhu:H0264_13605"/>
<dbReference type="SFLD" id="SFLDG01020">
    <property type="entry name" value="Terpene_Cyclase_Like_2"/>
    <property type="match status" value="1"/>
</dbReference>
<accession>A0A7D6Z6V3</accession>
<keyword evidence="1 2" id="KW-0456">Lyase</keyword>
<dbReference type="PANTHER" id="PTHR35201:SF4">
    <property type="entry name" value="BETA-PINACENE SYNTHASE-RELATED"/>
    <property type="match status" value="1"/>
</dbReference>
<dbReference type="EMBL" id="CP059399">
    <property type="protein sequence ID" value="QLY33124.1"/>
    <property type="molecule type" value="Genomic_DNA"/>
</dbReference>
<dbReference type="SUPFAM" id="SSF48576">
    <property type="entry name" value="Terpenoid synthases"/>
    <property type="match status" value="2"/>
</dbReference>
<reference evidence="3 4" key="1">
    <citation type="submission" date="2020-07" db="EMBL/GenBank/DDBJ databases">
        <authorList>
            <person name="Zhuang K."/>
            <person name="Ran Y."/>
        </authorList>
    </citation>
    <scope>NUCLEOTIDE SEQUENCE [LARGE SCALE GENOMIC DNA]</scope>
    <source>
        <strain evidence="3 4">WCH-YHL-001</strain>
    </source>
</reference>
<evidence type="ECO:0000256" key="1">
    <source>
        <dbReference type="ARBA" id="ARBA00023239"/>
    </source>
</evidence>
<dbReference type="Gene3D" id="1.10.600.10">
    <property type="entry name" value="Farnesyl Diphosphate Synthase"/>
    <property type="match status" value="2"/>
</dbReference>
<gene>
    <name evidence="3" type="ORF">H0264_13605</name>
</gene>
<dbReference type="Pfam" id="PF19086">
    <property type="entry name" value="Terpene_syn_C_2"/>
    <property type="match status" value="2"/>
</dbReference>